<feature type="signal peptide" evidence="1">
    <location>
        <begin position="1"/>
        <end position="21"/>
    </location>
</feature>
<reference evidence="2 3" key="1">
    <citation type="journal article" date="2024" name="IMA Fungus">
        <title>IMA Genome - F19 : A genome assembly and annotation guide to empower mycologists, including annotated draft genome sequences of Ceratocystis pirilliformis, Diaporthe australafricana, Fusarium ophioides, Paecilomyces lecythidis, and Sporothrix stenoceras.</title>
        <authorList>
            <person name="Aylward J."/>
            <person name="Wilson A.M."/>
            <person name="Visagie C.M."/>
            <person name="Spraker J."/>
            <person name="Barnes I."/>
            <person name="Buitendag C."/>
            <person name="Ceriani C."/>
            <person name="Del Mar Angel L."/>
            <person name="du Plessis D."/>
            <person name="Fuchs T."/>
            <person name="Gasser K."/>
            <person name="Kramer D."/>
            <person name="Li W."/>
            <person name="Munsamy K."/>
            <person name="Piso A."/>
            <person name="Price J.L."/>
            <person name="Sonnekus B."/>
            <person name="Thomas C."/>
            <person name="van der Nest A."/>
            <person name="van Dijk A."/>
            <person name="van Heerden A."/>
            <person name="van Vuuren N."/>
            <person name="Yilmaz N."/>
            <person name="Duong T.A."/>
            <person name="van der Merwe N.A."/>
            <person name="Wingfield M.J."/>
            <person name="Wingfield B.D."/>
        </authorList>
    </citation>
    <scope>NUCLEOTIDE SEQUENCE [LARGE SCALE GENOMIC DNA]</scope>
    <source>
        <strain evidence="2 3">CMW 18167</strain>
    </source>
</reference>
<keyword evidence="3" id="KW-1185">Reference proteome</keyword>
<dbReference type="EMBL" id="JAVDPF010000005">
    <property type="protein sequence ID" value="KAL1883420.1"/>
    <property type="molecule type" value="Genomic_DNA"/>
</dbReference>
<protein>
    <submittedName>
        <fullName evidence="2">Uncharacterized protein</fullName>
    </submittedName>
</protein>
<feature type="chain" id="PRO_5046776339" evidence="1">
    <location>
        <begin position="22"/>
        <end position="192"/>
    </location>
</feature>
<name>A0ABR3Y548_9EURO</name>
<sequence length="192" mass="20088">MKISTSLPLAFLGLCVQLSSQAFIGKRANATATSTYIQIEDSSNKTLNGYWGYVDSKYSGGNGIALQFTSDKSKATNFSIEGGNLAGYKSGYVAGSTNAEGTPSGGAIFMSPSDLLTQGGEPTVIAEINATTGILNLSDTLGSGLKRNLPQACFVSLSNSGDSSLRTLVLGEEYFSSNSCANVTLYWRSIDN</sequence>
<gene>
    <name evidence="2" type="ORF">Plec18167_002424</name>
</gene>
<proteinExistence type="predicted"/>
<organism evidence="2 3">
    <name type="scientific">Paecilomyces lecythidis</name>
    <dbReference type="NCBI Taxonomy" id="3004212"/>
    <lineage>
        <taxon>Eukaryota</taxon>
        <taxon>Fungi</taxon>
        <taxon>Dikarya</taxon>
        <taxon>Ascomycota</taxon>
        <taxon>Pezizomycotina</taxon>
        <taxon>Eurotiomycetes</taxon>
        <taxon>Eurotiomycetidae</taxon>
        <taxon>Eurotiales</taxon>
        <taxon>Thermoascaceae</taxon>
        <taxon>Paecilomyces</taxon>
    </lineage>
</organism>
<keyword evidence="1" id="KW-0732">Signal</keyword>
<evidence type="ECO:0000313" key="2">
    <source>
        <dbReference type="EMBL" id="KAL1883420.1"/>
    </source>
</evidence>
<accession>A0ABR3Y548</accession>
<evidence type="ECO:0000256" key="1">
    <source>
        <dbReference type="SAM" id="SignalP"/>
    </source>
</evidence>
<evidence type="ECO:0000313" key="3">
    <source>
        <dbReference type="Proteomes" id="UP001583193"/>
    </source>
</evidence>
<dbReference type="Proteomes" id="UP001583193">
    <property type="component" value="Unassembled WGS sequence"/>
</dbReference>
<comment type="caution">
    <text evidence="2">The sequence shown here is derived from an EMBL/GenBank/DDBJ whole genome shotgun (WGS) entry which is preliminary data.</text>
</comment>